<dbReference type="AlphaFoldDB" id="A0AAV0H7I9"/>
<evidence type="ECO:0000256" key="1">
    <source>
        <dbReference type="SAM" id="Phobius"/>
    </source>
</evidence>
<dbReference type="EMBL" id="CAMGYJ010000002">
    <property type="protein sequence ID" value="CAI0380454.1"/>
    <property type="molecule type" value="Genomic_DNA"/>
</dbReference>
<comment type="caution">
    <text evidence="2">The sequence shown here is derived from an EMBL/GenBank/DDBJ whole genome shotgun (WGS) entry which is preliminary data.</text>
</comment>
<evidence type="ECO:0000313" key="2">
    <source>
        <dbReference type="EMBL" id="CAI0380454.1"/>
    </source>
</evidence>
<protein>
    <recommendedName>
        <fullName evidence="4">Transmembrane protein</fullName>
    </recommendedName>
</protein>
<keyword evidence="1" id="KW-0472">Membrane</keyword>
<keyword evidence="1" id="KW-1133">Transmembrane helix</keyword>
<gene>
    <name evidence="2" type="ORF">LITE_LOCUS2682</name>
</gene>
<name>A0AAV0H7I9_9ROSI</name>
<dbReference type="Proteomes" id="UP001154282">
    <property type="component" value="Unassembled WGS sequence"/>
</dbReference>
<reference evidence="2" key="1">
    <citation type="submission" date="2022-08" db="EMBL/GenBank/DDBJ databases">
        <authorList>
            <person name="Gutierrez-Valencia J."/>
        </authorList>
    </citation>
    <scope>NUCLEOTIDE SEQUENCE</scope>
</reference>
<keyword evidence="3" id="KW-1185">Reference proteome</keyword>
<proteinExistence type="predicted"/>
<sequence>MATALGITGGEGKRFFCLHVVFFIRFRLGVSFLYMFFLAHLWVFFFWRRLTREGMASEKKSHRRQALVTVPPVDSSEGFCSSLSVCSEKESGEEERRREVLSRPRGKGSLWFLQSSFSLCLDKKRGGRKGEEKMILC</sequence>
<accession>A0AAV0H7I9</accession>
<organism evidence="2 3">
    <name type="scientific">Linum tenue</name>
    <dbReference type="NCBI Taxonomy" id="586396"/>
    <lineage>
        <taxon>Eukaryota</taxon>
        <taxon>Viridiplantae</taxon>
        <taxon>Streptophyta</taxon>
        <taxon>Embryophyta</taxon>
        <taxon>Tracheophyta</taxon>
        <taxon>Spermatophyta</taxon>
        <taxon>Magnoliopsida</taxon>
        <taxon>eudicotyledons</taxon>
        <taxon>Gunneridae</taxon>
        <taxon>Pentapetalae</taxon>
        <taxon>rosids</taxon>
        <taxon>fabids</taxon>
        <taxon>Malpighiales</taxon>
        <taxon>Linaceae</taxon>
        <taxon>Linum</taxon>
    </lineage>
</organism>
<feature type="non-terminal residue" evidence="2">
    <location>
        <position position="137"/>
    </location>
</feature>
<evidence type="ECO:0000313" key="3">
    <source>
        <dbReference type="Proteomes" id="UP001154282"/>
    </source>
</evidence>
<keyword evidence="1" id="KW-0812">Transmembrane</keyword>
<feature type="transmembrane region" description="Helical" evidence="1">
    <location>
        <begin position="28"/>
        <end position="47"/>
    </location>
</feature>
<evidence type="ECO:0008006" key="4">
    <source>
        <dbReference type="Google" id="ProtNLM"/>
    </source>
</evidence>